<feature type="compositionally biased region" description="Polar residues" evidence="1">
    <location>
        <begin position="173"/>
        <end position="182"/>
    </location>
</feature>
<protein>
    <submittedName>
        <fullName evidence="2">Uncharacterized protein</fullName>
    </submittedName>
</protein>
<reference evidence="2" key="1">
    <citation type="submission" date="2020-01" db="EMBL/GenBank/DDBJ databases">
        <authorList>
            <consortium name="DOE Joint Genome Institute"/>
            <person name="Haridas S."/>
            <person name="Albert R."/>
            <person name="Binder M."/>
            <person name="Bloem J."/>
            <person name="Labutti K."/>
            <person name="Salamov A."/>
            <person name="Andreopoulos B."/>
            <person name="Baker S.E."/>
            <person name="Barry K."/>
            <person name="Bills G."/>
            <person name="Bluhm B.H."/>
            <person name="Cannon C."/>
            <person name="Castanera R."/>
            <person name="Culley D.E."/>
            <person name="Daum C."/>
            <person name="Ezra D."/>
            <person name="Gonzalez J.B."/>
            <person name="Henrissat B."/>
            <person name="Kuo A."/>
            <person name="Liang C."/>
            <person name="Lipzen A."/>
            <person name="Lutzoni F."/>
            <person name="Magnuson J."/>
            <person name="Mondo S."/>
            <person name="Nolan M."/>
            <person name="Ohm R."/>
            <person name="Pangilinan J."/>
            <person name="Park H.-J."/>
            <person name="Ramirez L."/>
            <person name="Alfaro M."/>
            <person name="Sun H."/>
            <person name="Tritt A."/>
            <person name="Yoshinaga Y."/>
            <person name="Zwiers L.-H."/>
            <person name="Turgeon B.G."/>
            <person name="Goodwin S.B."/>
            <person name="Spatafora J.W."/>
            <person name="Crous P.W."/>
            <person name="Grigoriev I.V."/>
        </authorList>
    </citation>
    <scope>NUCLEOTIDE SEQUENCE</scope>
    <source>
        <strain evidence="2">IPT5</strain>
    </source>
</reference>
<name>A0A6A7APM2_9PLEO</name>
<dbReference type="EMBL" id="MU006394">
    <property type="protein sequence ID" value="KAF2844277.1"/>
    <property type="molecule type" value="Genomic_DNA"/>
</dbReference>
<feature type="region of interest" description="Disordered" evidence="1">
    <location>
        <begin position="266"/>
        <end position="298"/>
    </location>
</feature>
<feature type="compositionally biased region" description="Basic and acidic residues" evidence="1">
    <location>
        <begin position="125"/>
        <end position="134"/>
    </location>
</feature>
<organism evidence="2 3">
    <name type="scientific">Plenodomus tracheiphilus IPT5</name>
    <dbReference type="NCBI Taxonomy" id="1408161"/>
    <lineage>
        <taxon>Eukaryota</taxon>
        <taxon>Fungi</taxon>
        <taxon>Dikarya</taxon>
        <taxon>Ascomycota</taxon>
        <taxon>Pezizomycotina</taxon>
        <taxon>Dothideomycetes</taxon>
        <taxon>Pleosporomycetidae</taxon>
        <taxon>Pleosporales</taxon>
        <taxon>Pleosporineae</taxon>
        <taxon>Leptosphaeriaceae</taxon>
        <taxon>Plenodomus</taxon>
    </lineage>
</organism>
<accession>A0A6A7APM2</accession>
<feature type="compositionally biased region" description="Low complexity" evidence="1">
    <location>
        <begin position="157"/>
        <end position="172"/>
    </location>
</feature>
<evidence type="ECO:0000313" key="3">
    <source>
        <dbReference type="Proteomes" id="UP000799423"/>
    </source>
</evidence>
<feature type="compositionally biased region" description="Pro residues" evidence="1">
    <location>
        <begin position="268"/>
        <end position="295"/>
    </location>
</feature>
<dbReference type="OrthoDB" id="5369347at2759"/>
<gene>
    <name evidence="2" type="ORF">T440DRAFT_523630</name>
</gene>
<feature type="compositionally biased region" description="Polar residues" evidence="1">
    <location>
        <begin position="191"/>
        <end position="203"/>
    </location>
</feature>
<keyword evidence="3" id="KW-1185">Reference proteome</keyword>
<proteinExistence type="predicted"/>
<dbReference type="AlphaFoldDB" id="A0A6A7APM2"/>
<evidence type="ECO:0000256" key="1">
    <source>
        <dbReference type="SAM" id="MobiDB-lite"/>
    </source>
</evidence>
<evidence type="ECO:0000313" key="2">
    <source>
        <dbReference type="EMBL" id="KAF2844277.1"/>
    </source>
</evidence>
<feature type="region of interest" description="Disordered" evidence="1">
    <location>
        <begin position="125"/>
        <end position="227"/>
    </location>
</feature>
<sequence length="937" mass="104873">MPQGRPKKHAKAEAARQSQVDTIWRRASFNAEQRWVARWSSHICLPEEPIVQGSNETPDQPEQSRSPSYPLAIEDAELAQQIEHVQISEAEQVADLLEYDASIARAIEESEIHIADAHATTAEIQCDKDTEGVGREYSYASPLPEPTRGRTADQCNTPSKTPTPTSSSLRTPDQQSATPSRSTGRKRTRPFPTQSNTLMTWLSPTPAAPTARSNPPPLPIEQAPTPDPAPILLCPTNPISNATNVAIPMPISLFPSRPKRVATSLPTPIAPPPTATLPTATPPMPTATPHNPSPDPAESTAYKLAKQLRGFQGCTHKQHNEAEGLHQAYHQRVEVHSACSSLPQITSLIRGDYARGTPLPNVLSNPKLMQPADLPAGLDLPGAYEGISVRAFPEDAGTPDEHLPRRLCLSQHHDNSAKDRAPKTTFDVDSLCCFPSSLGFARQGIHWYPRSHAFLNINQDIHFSLPEAAFNQNGEVVTQHVPLHKIPHCCFGTAIGMESLAIFLFFPELRIDSQYEHSNFLSTSDHELWYDAILFPALTKVVGDANQLQHYPVPAHVARLDASALASETFARKETAREQLFKYVLQPHDLDALWTLVQERIADNPGCARFNNAKLFAHSKNTKLEHMDNSLISAYGRWEQCWALVADPHFYSRDRTFVDIGKQVTSEDSALPYDAIPEACEAEVYLWKRCCLEAYANLRIDRLADGKRTKGSARLTTYPWATMRETMGQTLFAMPQGQESMDGLEYSQFYGLSKTPFDTSKAYVFYNEALENLALDPGYVRSLQQQGGGATFSKGVCEVSYLHSKKRAHANLVDNQWRSYGIREEHRVTLTLMDAVREQWTQWDLYDDRIDDTSRPRPYFIIPTKTLLGFLSAQINKYCFLFEYTLAHTARTYSLPETTIMVAALRALRFCYGSNMLAGESLLYKDRWEQPRGQRWS</sequence>
<dbReference type="Proteomes" id="UP000799423">
    <property type="component" value="Unassembled WGS sequence"/>
</dbReference>
<feature type="compositionally biased region" description="Pro residues" evidence="1">
    <location>
        <begin position="214"/>
        <end position="227"/>
    </location>
</feature>